<accession>D2R5E0</accession>
<evidence type="ECO:0008006" key="3">
    <source>
        <dbReference type="Google" id="ProtNLM"/>
    </source>
</evidence>
<dbReference type="Gene3D" id="2.30.320.10">
    <property type="entry name" value="YwqG-like"/>
    <property type="match status" value="1"/>
</dbReference>
<reference evidence="1 2" key="1">
    <citation type="journal article" date="2009" name="Stand. Genomic Sci.">
        <title>Complete genome sequence of Pirellula staleyi type strain (ATCC 27377).</title>
        <authorList>
            <person name="Clum A."/>
            <person name="Tindall B.J."/>
            <person name="Sikorski J."/>
            <person name="Ivanova N."/>
            <person name="Mavrommatis K."/>
            <person name="Lucas S."/>
            <person name="Glavina del Rio T."/>
            <person name="Nolan M."/>
            <person name="Chen F."/>
            <person name="Tice H."/>
            <person name="Pitluck S."/>
            <person name="Cheng J.F."/>
            <person name="Chertkov O."/>
            <person name="Brettin T."/>
            <person name="Han C."/>
            <person name="Detter J.C."/>
            <person name="Kuske C."/>
            <person name="Bruce D."/>
            <person name="Goodwin L."/>
            <person name="Ovchinikova G."/>
            <person name="Pati A."/>
            <person name="Mikhailova N."/>
            <person name="Chen A."/>
            <person name="Palaniappan K."/>
            <person name="Land M."/>
            <person name="Hauser L."/>
            <person name="Chang Y.J."/>
            <person name="Jeffries C.D."/>
            <person name="Chain P."/>
            <person name="Rohde M."/>
            <person name="Goker M."/>
            <person name="Bristow J."/>
            <person name="Eisen J.A."/>
            <person name="Markowitz V."/>
            <person name="Hugenholtz P."/>
            <person name="Kyrpides N.C."/>
            <person name="Klenk H.P."/>
            <person name="Lapidus A."/>
        </authorList>
    </citation>
    <scope>NUCLEOTIDE SEQUENCE [LARGE SCALE GENOMIC DNA]</scope>
    <source>
        <strain evidence="2">ATCC 27377 / DSM 6068 / ICPB 4128</strain>
    </source>
</reference>
<dbReference type="AlphaFoldDB" id="D2R5E0"/>
<gene>
    <name evidence="1" type="ordered locus">Psta_0713</name>
</gene>
<dbReference type="HOGENOM" id="CLU_056726_1_0_0"/>
<dbReference type="Pfam" id="PF09234">
    <property type="entry name" value="DUF1963"/>
    <property type="match status" value="1"/>
</dbReference>
<dbReference type="InterPro" id="IPR015315">
    <property type="entry name" value="DUF1963"/>
</dbReference>
<proteinExistence type="predicted"/>
<dbReference type="SUPFAM" id="SSF103032">
    <property type="entry name" value="Hypothetical protein YwqG"/>
    <property type="match status" value="1"/>
</dbReference>
<dbReference type="eggNOG" id="COG3878">
    <property type="taxonomic scope" value="Bacteria"/>
</dbReference>
<dbReference type="Proteomes" id="UP000001887">
    <property type="component" value="Chromosome"/>
</dbReference>
<sequence>MDPIVEQLQTALRSDVAKSRYLSSYPLDSLALPSIRLMTESVAQIELGLGESRIGGLPDVPPKFVWPRWKPRLPRQDRYNAIWDPEDPQPLSFIAQIDLDSLPSIDNALPSRGFLYFFYDGFCEPWGFEPNDRGSCRVMYFDIDREDLSRAKYPADLPEEFRYSPTRVSTSIELTLPNYADDIPEKPPASEKYQDLRESLAAEPRDVQHRLLGHPQVIQSPMEISVQEATSGYQQKELATYDDEIVGEVLKGAVDWRLLLQIDSDDNPGWMWGDSGRLYFWIRQQDLATKNYASAWLILQSS</sequence>
<name>D2R5E0_PIRSD</name>
<keyword evidence="2" id="KW-1185">Reference proteome</keyword>
<dbReference type="STRING" id="530564.Psta_0713"/>
<dbReference type="KEGG" id="psl:Psta_0713"/>
<protein>
    <recommendedName>
        <fullName evidence="3">DUF1963 domain-containing protein</fullName>
    </recommendedName>
</protein>
<evidence type="ECO:0000313" key="2">
    <source>
        <dbReference type="Proteomes" id="UP000001887"/>
    </source>
</evidence>
<dbReference type="OrthoDB" id="241317at2"/>
<dbReference type="InterPro" id="IPR035948">
    <property type="entry name" value="YwqG-like_sf"/>
</dbReference>
<dbReference type="PANTHER" id="PTHR36436">
    <property type="entry name" value="SLL5081 PROTEIN"/>
    <property type="match status" value="1"/>
</dbReference>
<evidence type="ECO:0000313" key="1">
    <source>
        <dbReference type="EMBL" id="ADB15399.1"/>
    </source>
</evidence>
<organism evidence="1 2">
    <name type="scientific">Pirellula staleyi (strain ATCC 27377 / DSM 6068 / ICPB 4128)</name>
    <name type="common">Pirella staleyi</name>
    <dbReference type="NCBI Taxonomy" id="530564"/>
    <lineage>
        <taxon>Bacteria</taxon>
        <taxon>Pseudomonadati</taxon>
        <taxon>Planctomycetota</taxon>
        <taxon>Planctomycetia</taxon>
        <taxon>Pirellulales</taxon>
        <taxon>Pirellulaceae</taxon>
        <taxon>Pirellula</taxon>
    </lineage>
</organism>
<dbReference type="EMBL" id="CP001848">
    <property type="protein sequence ID" value="ADB15399.1"/>
    <property type="molecule type" value="Genomic_DNA"/>
</dbReference>
<dbReference type="PANTHER" id="PTHR36436:SF6">
    <property type="entry name" value="SLL5081 PROTEIN"/>
    <property type="match status" value="1"/>
</dbReference>